<accession>A0ABR1R1Y6</accession>
<dbReference type="Proteomes" id="UP001396898">
    <property type="component" value="Unassembled WGS sequence"/>
</dbReference>
<keyword evidence="5" id="KW-1185">Reference proteome</keyword>
<name>A0ABR1R1Y6_9PEZI</name>
<dbReference type="InterPro" id="IPR036291">
    <property type="entry name" value="NAD(P)-bd_dom_sf"/>
</dbReference>
<dbReference type="PANTHER" id="PTHR24321:SF8">
    <property type="entry name" value="ESTRADIOL 17-BETA-DEHYDROGENASE 8-RELATED"/>
    <property type="match status" value="1"/>
</dbReference>
<dbReference type="EMBL" id="JAQQWI010000022">
    <property type="protein sequence ID" value="KAK7996084.1"/>
    <property type="molecule type" value="Genomic_DNA"/>
</dbReference>
<comment type="similarity">
    <text evidence="1">Belongs to the short-chain dehydrogenases/reductases (SDR) family.</text>
</comment>
<dbReference type="Pfam" id="PF13561">
    <property type="entry name" value="adh_short_C2"/>
    <property type="match status" value="1"/>
</dbReference>
<gene>
    <name evidence="4" type="ORF">PG991_015551</name>
</gene>
<protein>
    <submittedName>
        <fullName evidence="4">Uncharacterized protein</fullName>
    </submittedName>
</protein>
<evidence type="ECO:0000313" key="5">
    <source>
        <dbReference type="Proteomes" id="UP001396898"/>
    </source>
</evidence>
<dbReference type="InterPro" id="IPR002347">
    <property type="entry name" value="SDR_fam"/>
</dbReference>
<dbReference type="PANTHER" id="PTHR24321">
    <property type="entry name" value="DEHYDROGENASES, SHORT CHAIN"/>
    <property type="match status" value="1"/>
</dbReference>
<proteinExistence type="inferred from homology"/>
<evidence type="ECO:0000313" key="4">
    <source>
        <dbReference type="EMBL" id="KAK7996084.1"/>
    </source>
</evidence>
<keyword evidence="3" id="KW-0560">Oxidoreductase</keyword>
<evidence type="ECO:0000256" key="3">
    <source>
        <dbReference type="ARBA" id="ARBA00023002"/>
    </source>
</evidence>
<dbReference type="InterPro" id="IPR020904">
    <property type="entry name" value="Sc_DH/Rdtase_CS"/>
</dbReference>
<sequence length="286" mass="29840">MPINDLGAQDTSGLGLIPEAIPLEASLRGKVYAISGGSSGMGRSTALALATFGAYVSICGRDTERLARVEAELASASPHGAAGAMSYQLDIADEAQVEAWIQATVDKFAGPDGRQKLDGAVNAVSLEAPEAVPITEMRAATWQAVLDANLTGVFYSMRAELRRMEAGAAIVNVGSILGIVGLECYAPYTAAKHGVLGLTRAAAKEWGPKGIRINATGPGHTATLMYDRAAERLKEGGAEMPDVVADTIQGRVAEAHEQAKPILFLLSDYSSFITGQNLPVDGGWVV</sequence>
<dbReference type="Gene3D" id="3.40.50.720">
    <property type="entry name" value="NAD(P)-binding Rossmann-like Domain"/>
    <property type="match status" value="1"/>
</dbReference>
<keyword evidence="2" id="KW-0521">NADP</keyword>
<comment type="caution">
    <text evidence="4">The sequence shown here is derived from an EMBL/GenBank/DDBJ whole genome shotgun (WGS) entry which is preliminary data.</text>
</comment>
<dbReference type="PRINTS" id="PR00081">
    <property type="entry name" value="GDHRDH"/>
</dbReference>
<evidence type="ECO:0000256" key="2">
    <source>
        <dbReference type="ARBA" id="ARBA00022857"/>
    </source>
</evidence>
<dbReference type="CDD" id="cd05233">
    <property type="entry name" value="SDR_c"/>
    <property type="match status" value="1"/>
</dbReference>
<reference evidence="4 5" key="1">
    <citation type="submission" date="2023-01" db="EMBL/GenBank/DDBJ databases">
        <title>Analysis of 21 Apiospora genomes using comparative genomics revels a genus with tremendous synthesis potential of carbohydrate active enzymes and secondary metabolites.</title>
        <authorList>
            <person name="Sorensen T."/>
        </authorList>
    </citation>
    <scope>NUCLEOTIDE SEQUENCE [LARGE SCALE GENOMIC DNA]</scope>
    <source>
        <strain evidence="4 5">CBS 20057</strain>
    </source>
</reference>
<evidence type="ECO:0000256" key="1">
    <source>
        <dbReference type="ARBA" id="ARBA00006484"/>
    </source>
</evidence>
<dbReference type="SUPFAM" id="SSF51735">
    <property type="entry name" value="NAD(P)-binding Rossmann-fold domains"/>
    <property type="match status" value="1"/>
</dbReference>
<organism evidence="4 5">
    <name type="scientific">Apiospora marii</name>
    <dbReference type="NCBI Taxonomy" id="335849"/>
    <lineage>
        <taxon>Eukaryota</taxon>
        <taxon>Fungi</taxon>
        <taxon>Dikarya</taxon>
        <taxon>Ascomycota</taxon>
        <taxon>Pezizomycotina</taxon>
        <taxon>Sordariomycetes</taxon>
        <taxon>Xylariomycetidae</taxon>
        <taxon>Amphisphaeriales</taxon>
        <taxon>Apiosporaceae</taxon>
        <taxon>Apiospora</taxon>
    </lineage>
</organism>
<dbReference type="PROSITE" id="PS00061">
    <property type="entry name" value="ADH_SHORT"/>
    <property type="match status" value="1"/>
</dbReference>